<name>A0A1E7FD42_9STRA</name>
<protein>
    <recommendedName>
        <fullName evidence="4">SGNH domain-containing protein</fullName>
    </recommendedName>
</protein>
<dbReference type="Proteomes" id="UP000095751">
    <property type="component" value="Unassembled WGS sequence"/>
</dbReference>
<organism evidence="2 3">
    <name type="scientific">Fragilariopsis cylindrus CCMP1102</name>
    <dbReference type="NCBI Taxonomy" id="635003"/>
    <lineage>
        <taxon>Eukaryota</taxon>
        <taxon>Sar</taxon>
        <taxon>Stramenopiles</taxon>
        <taxon>Ochrophyta</taxon>
        <taxon>Bacillariophyta</taxon>
        <taxon>Bacillariophyceae</taxon>
        <taxon>Bacillariophycidae</taxon>
        <taxon>Bacillariales</taxon>
        <taxon>Bacillariaceae</taxon>
        <taxon>Fragilariopsis</taxon>
    </lineage>
</organism>
<feature type="compositionally biased region" description="Low complexity" evidence="1">
    <location>
        <begin position="82"/>
        <end position="98"/>
    </location>
</feature>
<feature type="compositionally biased region" description="Acidic residues" evidence="1">
    <location>
        <begin position="72"/>
        <end position="81"/>
    </location>
</feature>
<evidence type="ECO:0000256" key="1">
    <source>
        <dbReference type="SAM" id="MobiDB-lite"/>
    </source>
</evidence>
<dbReference type="InParanoid" id="A0A1E7FD42"/>
<dbReference type="Gene3D" id="3.40.50.1110">
    <property type="entry name" value="SGNH hydrolase"/>
    <property type="match status" value="1"/>
</dbReference>
<dbReference type="AlphaFoldDB" id="A0A1E7FD42"/>
<sequence>MAKRRQRLILVGDSDIAYWPKKILPSVIIPIVDDFSVTVSGHSGATLAGILPHLRSILSGSSSSSRSNLIFLDDDGNDNNDDNSNSNSNNNNSNNNRNNNDDDDHRFLIFLGPKFEPWQDNHHDNISYKKKYNSMTRAFQHDDENNSTDFSSRRRIHYIDCLTMFCDEETTNLPGARFCGRAKAEPYYFCSDQLHLSDSGYDIWKDIIETTILQFTSSSLSS</sequence>
<gene>
    <name evidence="2" type="ORF">FRACYDRAFT_208012</name>
</gene>
<accession>A0A1E7FD42</accession>
<evidence type="ECO:0000313" key="3">
    <source>
        <dbReference type="Proteomes" id="UP000095751"/>
    </source>
</evidence>
<dbReference type="SUPFAM" id="SSF52266">
    <property type="entry name" value="SGNH hydrolase"/>
    <property type="match status" value="1"/>
</dbReference>
<keyword evidence="3" id="KW-1185">Reference proteome</keyword>
<dbReference type="InterPro" id="IPR036514">
    <property type="entry name" value="SGNH_hydro_sf"/>
</dbReference>
<proteinExistence type="predicted"/>
<reference evidence="2 3" key="1">
    <citation type="submission" date="2016-09" db="EMBL/GenBank/DDBJ databases">
        <title>Extensive genetic diversity and differential bi-allelic expression allows diatom success in the polar Southern Ocean.</title>
        <authorList>
            <consortium name="DOE Joint Genome Institute"/>
            <person name="Mock T."/>
            <person name="Otillar R.P."/>
            <person name="Strauss J."/>
            <person name="Dupont C."/>
            <person name="Frickenhaus S."/>
            <person name="Maumus F."/>
            <person name="Mcmullan M."/>
            <person name="Sanges R."/>
            <person name="Schmutz J."/>
            <person name="Toseland A."/>
            <person name="Valas R."/>
            <person name="Veluchamy A."/>
            <person name="Ward B.J."/>
            <person name="Allen A."/>
            <person name="Barry K."/>
            <person name="Falciatore A."/>
            <person name="Ferrante M."/>
            <person name="Fortunato A.E."/>
            <person name="Gloeckner G."/>
            <person name="Gruber A."/>
            <person name="Hipkin R."/>
            <person name="Janech M."/>
            <person name="Kroth P."/>
            <person name="Leese F."/>
            <person name="Lindquist E."/>
            <person name="Lyon B.R."/>
            <person name="Martin J."/>
            <person name="Mayer C."/>
            <person name="Parker M."/>
            <person name="Quesneville H."/>
            <person name="Raymond J."/>
            <person name="Uhlig C."/>
            <person name="Valentin K.U."/>
            <person name="Worden A.Z."/>
            <person name="Armbrust E.V."/>
            <person name="Bowler C."/>
            <person name="Green B."/>
            <person name="Moulton V."/>
            <person name="Van Oosterhout C."/>
            <person name="Grigoriev I."/>
        </authorList>
    </citation>
    <scope>NUCLEOTIDE SEQUENCE [LARGE SCALE GENOMIC DNA]</scope>
    <source>
        <strain evidence="2 3">CCMP1102</strain>
    </source>
</reference>
<dbReference type="EMBL" id="KV784358">
    <property type="protein sequence ID" value="OEU16088.1"/>
    <property type="molecule type" value="Genomic_DNA"/>
</dbReference>
<feature type="region of interest" description="Disordered" evidence="1">
    <location>
        <begin position="60"/>
        <end position="101"/>
    </location>
</feature>
<evidence type="ECO:0000313" key="2">
    <source>
        <dbReference type="EMBL" id="OEU16088.1"/>
    </source>
</evidence>
<dbReference type="OrthoDB" id="46243at2759"/>
<dbReference type="KEGG" id="fcy:FRACYDRAFT_208012"/>
<evidence type="ECO:0008006" key="4">
    <source>
        <dbReference type="Google" id="ProtNLM"/>
    </source>
</evidence>